<feature type="region of interest" description="Disordered" evidence="1">
    <location>
        <begin position="223"/>
        <end position="258"/>
    </location>
</feature>
<dbReference type="AlphaFoldDB" id="A0A6P3XP46"/>
<dbReference type="KEGG" id="dqu:106747046"/>
<feature type="compositionally biased region" description="Basic and acidic residues" evidence="1">
    <location>
        <begin position="235"/>
        <end position="258"/>
    </location>
</feature>
<reference evidence="3" key="1">
    <citation type="submission" date="2025-08" db="UniProtKB">
        <authorList>
            <consortium name="RefSeq"/>
        </authorList>
    </citation>
    <scope>IDENTIFICATION</scope>
</reference>
<protein>
    <submittedName>
        <fullName evidence="3">Uncharacterized protein LOC106747046</fullName>
    </submittedName>
</protein>
<dbReference type="Proteomes" id="UP000515204">
    <property type="component" value="Unplaced"/>
</dbReference>
<dbReference type="OrthoDB" id="6499973at2759"/>
<dbReference type="GeneID" id="106747046"/>
<evidence type="ECO:0000256" key="1">
    <source>
        <dbReference type="SAM" id="MobiDB-lite"/>
    </source>
</evidence>
<sequence>MTIERRVDGMRHSSSWPDRMHRTVRVRVDPLSRAFTIIPTSRETLYRSEETAPRSNRPEEVVPLDRCGEIVKMKRRLVDDGPALVDEKSHPGNRYFMSRSLSSTNVIHRMNDAPNAFRDQIRCKSDILVAPRCAKRASEARRMDVVPERDEDRRSEAFDVVVNVADQRPRIVQINGNSREARRHNASPPQIEIVDYDDYVTSFVLPRRHHACSKCTSEDDLRSLVDPFRSPSQGKKNDGARRRDDSYGRKKSRAERQGKDTWYEERLISAARNEDGKKPTERLADLRKEATLKRHYYPEGGWGYVIVTCSMLVHFLGVGLQLAAPGTWHSTAELQFLHPPLHSADLATRRQMRCRGMRPILYREVDLKRL</sequence>
<organism evidence="2 3">
    <name type="scientific">Dinoponera quadriceps</name>
    <name type="common">South American ant</name>
    <dbReference type="NCBI Taxonomy" id="609295"/>
    <lineage>
        <taxon>Eukaryota</taxon>
        <taxon>Metazoa</taxon>
        <taxon>Ecdysozoa</taxon>
        <taxon>Arthropoda</taxon>
        <taxon>Hexapoda</taxon>
        <taxon>Insecta</taxon>
        <taxon>Pterygota</taxon>
        <taxon>Neoptera</taxon>
        <taxon>Endopterygota</taxon>
        <taxon>Hymenoptera</taxon>
        <taxon>Apocrita</taxon>
        <taxon>Aculeata</taxon>
        <taxon>Formicoidea</taxon>
        <taxon>Formicidae</taxon>
        <taxon>Ponerinae</taxon>
        <taxon>Ponerini</taxon>
        <taxon>Dinoponera</taxon>
    </lineage>
</organism>
<proteinExistence type="predicted"/>
<name>A0A6P3XP46_DINQU</name>
<evidence type="ECO:0000313" key="3">
    <source>
        <dbReference type="RefSeq" id="XP_014479774.1"/>
    </source>
</evidence>
<accession>A0A6P3XP46</accession>
<dbReference type="RefSeq" id="XP_014479774.1">
    <property type="nucleotide sequence ID" value="XM_014624288.1"/>
</dbReference>
<keyword evidence="2" id="KW-1185">Reference proteome</keyword>
<gene>
    <name evidence="3" type="primary">LOC106747046</name>
</gene>
<evidence type="ECO:0000313" key="2">
    <source>
        <dbReference type="Proteomes" id="UP000515204"/>
    </source>
</evidence>